<feature type="transmembrane region" description="Helical" evidence="9">
    <location>
        <begin position="260"/>
        <end position="283"/>
    </location>
</feature>
<keyword evidence="7 9" id="KW-0472">Membrane</keyword>
<dbReference type="Pfam" id="PF07690">
    <property type="entry name" value="MFS_1"/>
    <property type="match status" value="1"/>
</dbReference>
<proteinExistence type="predicted"/>
<reference evidence="11 12" key="1">
    <citation type="submission" date="2024-10" db="EMBL/GenBank/DDBJ databases">
        <title>The Natural Products Discovery Center: Release of the First 8490 Sequenced Strains for Exploring Actinobacteria Biosynthetic Diversity.</title>
        <authorList>
            <person name="Kalkreuter E."/>
            <person name="Kautsar S.A."/>
            <person name="Yang D."/>
            <person name="Bader C.D."/>
            <person name="Teijaro C.N."/>
            <person name="Fluegel L."/>
            <person name="Davis C.M."/>
            <person name="Simpson J.R."/>
            <person name="Lauterbach L."/>
            <person name="Steele A.D."/>
            <person name="Gui C."/>
            <person name="Meng S."/>
            <person name="Li G."/>
            <person name="Viehrig K."/>
            <person name="Ye F."/>
            <person name="Su P."/>
            <person name="Kiefer A.F."/>
            <person name="Nichols A."/>
            <person name="Cepeda A.J."/>
            <person name="Yan W."/>
            <person name="Fan B."/>
            <person name="Jiang Y."/>
            <person name="Adhikari A."/>
            <person name="Zheng C.-J."/>
            <person name="Schuster L."/>
            <person name="Cowan T.M."/>
            <person name="Smanski M.J."/>
            <person name="Chevrette M.G."/>
            <person name="De Carvalho L.P.S."/>
            <person name="Shen B."/>
        </authorList>
    </citation>
    <scope>NUCLEOTIDE SEQUENCE [LARGE SCALE GENOMIC DNA]</scope>
    <source>
        <strain evidence="11 12">NPDC019377</strain>
    </source>
</reference>
<dbReference type="EMBL" id="JBIRYL010000004">
    <property type="protein sequence ID" value="MFI2231793.1"/>
    <property type="molecule type" value="Genomic_DNA"/>
</dbReference>
<feature type="transmembrane region" description="Helical" evidence="9">
    <location>
        <begin position="295"/>
        <end position="314"/>
    </location>
</feature>
<evidence type="ECO:0000313" key="12">
    <source>
        <dbReference type="Proteomes" id="UP001611494"/>
    </source>
</evidence>
<dbReference type="PROSITE" id="PS50850">
    <property type="entry name" value="MFS"/>
    <property type="match status" value="1"/>
</dbReference>
<evidence type="ECO:0000256" key="8">
    <source>
        <dbReference type="SAM" id="MobiDB-lite"/>
    </source>
</evidence>
<feature type="transmembrane region" description="Helical" evidence="9">
    <location>
        <begin position="351"/>
        <end position="376"/>
    </location>
</feature>
<keyword evidence="5" id="KW-0769">Symport</keyword>
<sequence length="449" mass="47557">MTNVDHRVENPDSRPAGQLPATAPKKSNSVARRAAIAGGVGTLIEYYDFAVYGFLAVTIAPLFFPSDNSGVSILSTLAVFGVAYVARPLGGIFFGRLGDRRGRRHALVITVVSMGVACGILGLLPTHSTVGVLAPILLVLVRLAQGFSAGGEVGGAATYIAESAPPRKRGFFGSFTPVGSTLGFAVAAAVVGVVALITNDEQMESWGWRIPFLLALPLAYVCLRVRMKLEDTPEFEEMAEKQQVTKSPLLDTVTKNPWSVLRVVGVAIAMNGSGYIGLTYFSVYLIKDLGFSKDAVYWTSAIAIALACATFPISGMLTDRFGRKPVLVGGYLAYVVIALPAFMIMGATSSILVIGIVYFLYMVLNGVVQVPAFPLFTELFPRTVRYTGVSLGFNIGTIAAGGTAPYVAAQLVESTGNAMSPAYWVMGVCAIGLLTVATIRETSRKELPA</sequence>
<evidence type="ECO:0000256" key="5">
    <source>
        <dbReference type="ARBA" id="ARBA00022847"/>
    </source>
</evidence>
<feature type="transmembrane region" description="Helical" evidence="9">
    <location>
        <begin position="206"/>
        <end position="223"/>
    </location>
</feature>
<feature type="transmembrane region" description="Helical" evidence="9">
    <location>
        <begin position="421"/>
        <end position="439"/>
    </location>
</feature>
<comment type="caution">
    <text evidence="11">The sequence shown here is derived from an EMBL/GenBank/DDBJ whole genome shotgun (WGS) entry which is preliminary data.</text>
</comment>
<evidence type="ECO:0000256" key="7">
    <source>
        <dbReference type="ARBA" id="ARBA00023136"/>
    </source>
</evidence>
<evidence type="ECO:0000256" key="3">
    <source>
        <dbReference type="ARBA" id="ARBA00022475"/>
    </source>
</evidence>
<evidence type="ECO:0000313" key="11">
    <source>
        <dbReference type="EMBL" id="MFI2231793.1"/>
    </source>
</evidence>
<gene>
    <name evidence="11" type="ORF">ACH49Z_18285</name>
</gene>
<dbReference type="Proteomes" id="UP001611494">
    <property type="component" value="Unassembled WGS sequence"/>
</dbReference>
<keyword evidence="12" id="KW-1185">Reference proteome</keyword>
<feature type="transmembrane region" description="Helical" evidence="9">
    <location>
        <begin position="106"/>
        <end position="124"/>
    </location>
</feature>
<dbReference type="PANTHER" id="PTHR43528:SF1">
    <property type="entry name" value="ALPHA-KETOGLUTARATE PERMEASE"/>
    <property type="match status" value="1"/>
</dbReference>
<dbReference type="SUPFAM" id="SSF103473">
    <property type="entry name" value="MFS general substrate transporter"/>
    <property type="match status" value="1"/>
</dbReference>
<feature type="transmembrane region" description="Helical" evidence="9">
    <location>
        <begin position="70"/>
        <end position="94"/>
    </location>
</feature>
<dbReference type="InterPro" id="IPR011701">
    <property type="entry name" value="MFS"/>
</dbReference>
<feature type="region of interest" description="Disordered" evidence="8">
    <location>
        <begin position="1"/>
        <end position="25"/>
    </location>
</feature>
<evidence type="ECO:0000256" key="9">
    <source>
        <dbReference type="SAM" id="Phobius"/>
    </source>
</evidence>
<dbReference type="RefSeq" id="WP_397063163.1">
    <property type="nucleotide sequence ID" value="NZ_JBIRYL010000004.1"/>
</dbReference>
<dbReference type="InterPro" id="IPR036259">
    <property type="entry name" value="MFS_trans_sf"/>
</dbReference>
<organism evidence="11 12">
    <name type="scientific">Nocardia testacea</name>
    <dbReference type="NCBI Taxonomy" id="248551"/>
    <lineage>
        <taxon>Bacteria</taxon>
        <taxon>Bacillati</taxon>
        <taxon>Actinomycetota</taxon>
        <taxon>Actinomycetes</taxon>
        <taxon>Mycobacteriales</taxon>
        <taxon>Nocardiaceae</taxon>
        <taxon>Nocardia</taxon>
    </lineage>
</organism>
<comment type="subcellular location">
    <subcellularLocation>
        <location evidence="1">Cell membrane</location>
        <topology evidence="1">Multi-pass membrane protein</topology>
    </subcellularLocation>
</comment>
<feature type="transmembrane region" description="Helical" evidence="9">
    <location>
        <begin position="46"/>
        <end position="64"/>
    </location>
</feature>
<feature type="transmembrane region" description="Helical" evidence="9">
    <location>
        <begin position="326"/>
        <end position="345"/>
    </location>
</feature>
<protein>
    <submittedName>
        <fullName evidence="11">MFS transporter</fullName>
    </submittedName>
</protein>
<keyword evidence="4 9" id="KW-0812">Transmembrane</keyword>
<dbReference type="Gene3D" id="1.20.1250.20">
    <property type="entry name" value="MFS general substrate transporter like domains"/>
    <property type="match status" value="2"/>
</dbReference>
<feature type="transmembrane region" description="Helical" evidence="9">
    <location>
        <begin position="388"/>
        <end position="409"/>
    </location>
</feature>
<feature type="compositionally biased region" description="Basic and acidic residues" evidence="8">
    <location>
        <begin position="1"/>
        <end position="12"/>
    </location>
</feature>
<dbReference type="InterPro" id="IPR020846">
    <property type="entry name" value="MFS_dom"/>
</dbReference>
<feature type="domain" description="Major facilitator superfamily (MFS) profile" evidence="10">
    <location>
        <begin position="34"/>
        <end position="444"/>
    </location>
</feature>
<accession>A0ABW7VZ02</accession>
<evidence type="ECO:0000256" key="1">
    <source>
        <dbReference type="ARBA" id="ARBA00004651"/>
    </source>
</evidence>
<feature type="transmembrane region" description="Helical" evidence="9">
    <location>
        <begin position="171"/>
        <end position="194"/>
    </location>
</feature>
<dbReference type="InterPro" id="IPR051084">
    <property type="entry name" value="H+-coupled_symporters"/>
</dbReference>
<feature type="transmembrane region" description="Helical" evidence="9">
    <location>
        <begin position="130"/>
        <end position="150"/>
    </location>
</feature>
<evidence type="ECO:0000259" key="10">
    <source>
        <dbReference type="PROSITE" id="PS50850"/>
    </source>
</evidence>
<keyword evidence="6 9" id="KW-1133">Transmembrane helix</keyword>
<name>A0ABW7VZ02_9NOCA</name>
<evidence type="ECO:0000256" key="2">
    <source>
        <dbReference type="ARBA" id="ARBA00022448"/>
    </source>
</evidence>
<evidence type="ECO:0000256" key="6">
    <source>
        <dbReference type="ARBA" id="ARBA00022989"/>
    </source>
</evidence>
<keyword evidence="2" id="KW-0813">Transport</keyword>
<dbReference type="PANTHER" id="PTHR43528">
    <property type="entry name" value="ALPHA-KETOGLUTARATE PERMEASE"/>
    <property type="match status" value="1"/>
</dbReference>
<keyword evidence="3" id="KW-1003">Cell membrane</keyword>
<evidence type="ECO:0000256" key="4">
    <source>
        <dbReference type="ARBA" id="ARBA00022692"/>
    </source>
</evidence>